<evidence type="ECO:0000313" key="1">
    <source>
        <dbReference type="EMBL" id="KAI9917276.1"/>
    </source>
</evidence>
<keyword evidence="2" id="KW-1185">Reference proteome</keyword>
<dbReference type="Proteomes" id="UP001163321">
    <property type="component" value="Chromosome 13"/>
</dbReference>
<proteinExistence type="predicted"/>
<reference evidence="1 2" key="1">
    <citation type="journal article" date="2022" name="bioRxiv">
        <title>The genome of the oomycete Peronosclerospora sorghi, a cosmopolitan pathogen of maize and sorghum, is inflated with dispersed pseudogenes.</title>
        <authorList>
            <person name="Fletcher K."/>
            <person name="Martin F."/>
            <person name="Isakeit T."/>
            <person name="Cavanaugh K."/>
            <person name="Magill C."/>
            <person name="Michelmore R."/>
        </authorList>
    </citation>
    <scope>NUCLEOTIDE SEQUENCE [LARGE SCALE GENOMIC DNA]</scope>
    <source>
        <strain evidence="1">P6</strain>
    </source>
</reference>
<gene>
    <name evidence="1" type="ORF">PsorP6_013196</name>
</gene>
<protein>
    <submittedName>
        <fullName evidence="1">Uncharacterized protein</fullName>
    </submittedName>
</protein>
<organism evidence="1 2">
    <name type="scientific">Peronosclerospora sorghi</name>
    <dbReference type="NCBI Taxonomy" id="230839"/>
    <lineage>
        <taxon>Eukaryota</taxon>
        <taxon>Sar</taxon>
        <taxon>Stramenopiles</taxon>
        <taxon>Oomycota</taxon>
        <taxon>Peronosporomycetes</taxon>
        <taxon>Peronosporales</taxon>
        <taxon>Peronosporaceae</taxon>
        <taxon>Peronosclerospora</taxon>
    </lineage>
</organism>
<sequence>MDKLFEVPETTDPKIKYAALKAGLRNEKLMMQLTKSFADQLLLLLAERFKDLSLSLALTRMTSIENAPKYLITFRDKHFERLVKEEMTPHKFMEVLRLQEPEFEPHSYTSLDQFLKEYNKEKGTEVSVLDVLRSSGYWDDSELLQKLEKDKKKNFDPVADLVYDQLWYFLDAIR</sequence>
<evidence type="ECO:0000313" key="2">
    <source>
        <dbReference type="Proteomes" id="UP001163321"/>
    </source>
</evidence>
<name>A0ACC0WG55_9STRA</name>
<accession>A0ACC0WG55</accession>
<comment type="caution">
    <text evidence="1">The sequence shown here is derived from an EMBL/GenBank/DDBJ whole genome shotgun (WGS) entry which is preliminary data.</text>
</comment>
<dbReference type="EMBL" id="CM047592">
    <property type="protein sequence ID" value="KAI9917276.1"/>
    <property type="molecule type" value="Genomic_DNA"/>
</dbReference>